<comment type="caution">
    <text evidence="5">The sequence shown here is derived from an EMBL/GenBank/DDBJ whole genome shotgun (WGS) entry which is preliminary data.</text>
</comment>
<dbReference type="RefSeq" id="WP_209983515.1">
    <property type="nucleotide sequence ID" value="NZ_JAGINO010000011.1"/>
</dbReference>
<dbReference type="EMBL" id="JAUSVU010000012">
    <property type="protein sequence ID" value="MDQ0534553.1"/>
    <property type="molecule type" value="Genomic_DNA"/>
</dbReference>
<gene>
    <name evidence="5" type="ORF">QO018_003428</name>
</gene>
<comment type="similarity">
    <text evidence="1">Belongs to the short-chain dehydrogenases/reductases (SDR) family.</text>
</comment>
<protein>
    <submittedName>
        <fullName evidence="5">NAD(P)-dependent dehydrogenase (Short-subunit alcohol dehydrogenase family)</fullName>
    </submittedName>
</protein>
<dbReference type="PANTHER" id="PTHR43639:SF1">
    <property type="entry name" value="SHORT-CHAIN DEHYDROGENASE_REDUCTASE FAMILY PROTEIN"/>
    <property type="match status" value="1"/>
</dbReference>
<evidence type="ECO:0000313" key="5">
    <source>
        <dbReference type="EMBL" id="MDQ0534553.1"/>
    </source>
</evidence>
<evidence type="ECO:0000256" key="3">
    <source>
        <dbReference type="SAM" id="MobiDB-lite"/>
    </source>
</evidence>
<dbReference type="SMART" id="SM00822">
    <property type="entry name" value="PKS_KR"/>
    <property type="match status" value="1"/>
</dbReference>
<name>A0ABU0MM55_9PROT</name>
<dbReference type="SUPFAM" id="SSF51735">
    <property type="entry name" value="NAD(P)-binding Rossmann-fold domains"/>
    <property type="match status" value="1"/>
</dbReference>
<keyword evidence="6" id="KW-1185">Reference proteome</keyword>
<feature type="region of interest" description="Disordered" evidence="3">
    <location>
        <begin position="52"/>
        <end position="71"/>
    </location>
</feature>
<proteinExistence type="inferred from homology"/>
<sequence length="261" mass="26737">MSRLDGKVALVTGGSRGIGAAIARRLAAEGADVALTYVANPERAEAVAEAIRQDSRQEGRQEGRRHGGEGRRAIAIAADNGDPAAVRAAVERTVEALGRLDILVNNAGVFLAKPFTELTLEEYEQTMAVNVRAVFAASQAAAAHLGEGGRIISLGSGLALRVPGPGLALYAASKAALVGLTKGMARDLGQRGITVNVVHPGPTDTDMNPAVGDKADAARTMLAIPRYGAPENIAGMVAYLASEEGRFVTGASLAVDGGFSA</sequence>
<dbReference type="Pfam" id="PF13561">
    <property type="entry name" value="adh_short_C2"/>
    <property type="match status" value="1"/>
</dbReference>
<accession>A0ABU0MM55</accession>
<dbReference type="InterPro" id="IPR057326">
    <property type="entry name" value="KR_dom"/>
</dbReference>
<dbReference type="PRINTS" id="PR00081">
    <property type="entry name" value="GDHRDH"/>
</dbReference>
<keyword evidence="2" id="KW-0560">Oxidoreductase</keyword>
<dbReference type="InterPro" id="IPR002347">
    <property type="entry name" value="SDR_fam"/>
</dbReference>
<organism evidence="5 6">
    <name type="scientific">Azospirillum picis</name>
    <dbReference type="NCBI Taxonomy" id="488438"/>
    <lineage>
        <taxon>Bacteria</taxon>
        <taxon>Pseudomonadati</taxon>
        <taxon>Pseudomonadota</taxon>
        <taxon>Alphaproteobacteria</taxon>
        <taxon>Rhodospirillales</taxon>
        <taxon>Azospirillaceae</taxon>
        <taxon>Azospirillum</taxon>
    </lineage>
</organism>
<dbReference type="Gene3D" id="3.40.50.720">
    <property type="entry name" value="NAD(P)-binding Rossmann-like Domain"/>
    <property type="match status" value="1"/>
</dbReference>
<dbReference type="Proteomes" id="UP001244552">
    <property type="component" value="Unassembled WGS sequence"/>
</dbReference>
<evidence type="ECO:0000259" key="4">
    <source>
        <dbReference type="SMART" id="SM00822"/>
    </source>
</evidence>
<dbReference type="InterPro" id="IPR036291">
    <property type="entry name" value="NAD(P)-bd_dom_sf"/>
</dbReference>
<dbReference type="PANTHER" id="PTHR43639">
    <property type="entry name" value="OXIDOREDUCTASE, SHORT-CHAIN DEHYDROGENASE/REDUCTASE FAMILY (AFU_ORTHOLOGUE AFUA_5G02870)"/>
    <property type="match status" value="1"/>
</dbReference>
<feature type="domain" description="Ketoreductase" evidence="4">
    <location>
        <begin position="7"/>
        <end position="203"/>
    </location>
</feature>
<dbReference type="PRINTS" id="PR00080">
    <property type="entry name" value="SDRFAMILY"/>
</dbReference>
<evidence type="ECO:0000256" key="1">
    <source>
        <dbReference type="ARBA" id="ARBA00006484"/>
    </source>
</evidence>
<evidence type="ECO:0000313" key="6">
    <source>
        <dbReference type="Proteomes" id="UP001244552"/>
    </source>
</evidence>
<evidence type="ECO:0000256" key="2">
    <source>
        <dbReference type="ARBA" id="ARBA00023002"/>
    </source>
</evidence>
<reference evidence="5 6" key="1">
    <citation type="submission" date="2023-07" db="EMBL/GenBank/DDBJ databases">
        <title>Genomic Encyclopedia of Type Strains, Phase IV (KMG-IV): sequencing the most valuable type-strain genomes for metagenomic binning, comparative biology and taxonomic classification.</title>
        <authorList>
            <person name="Goeker M."/>
        </authorList>
    </citation>
    <scope>NUCLEOTIDE SEQUENCE [LARGE SCALE GENOMIC DNA]</scope>
    <source>
        <strain evidence="5 6">DSM 19922</strain>
    </source>
</reference>